<dbReference type="Gene3D" id="3.40.50.720">
    <property type="entry name" value="NAD(P)-binding Rossmann-like Domain"/>
    <property type="match status" value="1"/>
</dbReference>
<evidence type="ECO:0000313" key="6">
    <source>
        <dbReference type="EMBL" id="KAK7067768.1"/>
    </source>
</evidence>
<keyword evidence="2" id="KW-0285">Flavoprotein</keyword>
<dbReference type="AlphaFoldDB" id="A0AAN8WRY1"/>
<reference evidence="6 7" key="1">
    <citation type="submission" date="2023-11" db="EMBL/GenBank/DDBJ databases">
        <title>Halocaridina rubra genome assembly.</title>
        <authorList>
            <person name="Smith C."/>
        </authorList>
    </citation>
    <scope>NUCLEOTIDE SEQUENCE [LARGE SCALE GENOMIC DNA]</scope>
    <source>
        <strain evidence="6">EP-1</strain>
        <tissue evidence="6">Whole</tissue>
    </source>
</reference>
<keyword evidence="5" id="KW-0560">Oxidoreductase</keyword>
<dbReference type="PANTHER" id="PTHR48467">
    <property type="entry name" value="GLUTAMATE SYNTHASE 1 [NADH], CHLOROPLASTIC-LIKE"/>
    <property type="match status" value="1"/>
</dbReference>
<comment type="cofactor">
    <cofactor evidence="1">
        <name>FAD</name>
        <dbReference type="ChEBI" id="CHEBI:57692"/>
    </cofactor>
</comment>
<proteinExistence type="predicted"/>
<evidence type="ECO:0000256" key="2">
    <source>
        <dbReference type="ARBA" id="ARBA00022630"/>
    </source>
</evidence>
<comment type="caution">
    <text evidence="6">The sequence shown here is derived from an EMBL/GenBank/DDBJ whole genome shotgun (WGS) entry which is preliminary data.</text>
</comment>
<evidence type="ECO:0000313" key="7">
    <source>
        <dbReference type="Proteomes" id="UP001381693"/>
    </source>
</evidence>
<keyword evidence="7" id="KW-1185">Reference proteome</keyword>
<sequence length="73" mass="8080">SHDTALVDIYEKLPVPFGLVRYGVAPDHQEVKNCINTFCQTASKDRLSFLGNVTIGQDISLGMLQECYHAVVL</sequence>
<accession>A0AAN8WRY1</accession>
<dbReference type="SUPFAM" id="SSF51971">
    <property type="entry name" value="Nucleotide-binding domain"/>
    <property type="match status" value="1"/>
</dbReference>
<feature type="non-terminal residue" evidence="6">
    <location>
        <position position="73"/>
    </location>
</feature>
<evidence type="ECO:0000256" key="5">
    <source>
        <dbReference type="ARBA" id="ARBA00023002"/>
    </source>
</evidence>
<keyword evidence="4" id="KW-0521">NADP</keyword>
<evidence type="ECO:0000256" key="4">
    <source>
        <dbReference type="ARBA" id="ARBA00022857"/>
    </source>
</evidence>
<organism evidence="6 7">
    <name type="scientific">Halocaridina rubra</name>
    <name type="common">Hawaiian red shrimp</name>
    <dbReference type="NCBI Taxonomy" id="373956"/>
    <lineage>
        <taxon>Eukaryota</taxon>
        <taxon>Metazoa</taxon>
        <taxon>Ecdysozoa</taxon>
        <taxon>Arthropoda</taxon>
        <taxon>Crustacea</taxon>
        <taxon>Multicrustacea</taxon>
        <taxon>Malacostraca</taxon>
        <taxon>Eumalacostraca</taxon>
        <taxon>Eucarida</taxon>
        <taxon>Decapoda</taxon>
        <taxon>Pleocyemata</taxon>
        <taxon>Caridea</taxon>
        <taxon>Atyoidea</taxon>
        <taxon>Atyidae</taxon>
        <taxon>Halocaridina</taxon>
    </lineage>
</organism>
<evidence type="ECO:0000256" key="1">
    <source>
        <dbReference type="ARBA" id="ARBA00001974"/>
    </source>
</evidence>
<protein>
    <submittedName>
        <fullName evidence="6">Uncharacterized protein</fullName>
    </submittedName>
</protein>
<gene>
    <name evidence="6" type="ORF">SK128_017158</name>
</gene>
<feature type="non-terminal residue" evidence="6">
    <location>
        <position position="1"/>
    </location>
</feature>
<evidence type="ECO:0000256" key="3">
    <source>
        <dbReference type="ARBA" id="ARBA00022827"/>
    </source>
</evidence>
<dbReference type="Proteomes" id="UP001381693">
    <property type="component" value="Unassembled WGS sequence"/>
</dbReference>
<dbReference type="PANTHER" id="PTHR48467:SF1">
    <property type="entry name" value="GLUTAMATE SYNTHASE 1 [NADH], CHLOROPLASTIC-LIKE"/>
    <property type="match status" value="1"/>
</dbReference>
<dbReference type="InterPro" id="IPR055275">
    <property type="entry name" value="Ferredox_Rdtase"/>
</dbReference>
<keyword evidence="3" id="KW-0274">FAD</keyword>
<name>A0AAN8WRY1_HALRR</name>
<dbReference type="EMBL" id="JAXCGZ010017741">
    <property type="protein sequence ID" value="KAK7067768.1"/>
    <property type="molecule type" value="Genomic_DNA"/>
</dbReference>
<dbReference type="GO" id="GO:0016491">
    <property type="term" value="F:oxidoreductase activity"/>
    <property type="evidence" value="ECO:0007669"/>
    <property type="project" value="UniProtKB-KW"/>
</dbReference>